<dbReference type="Gene3D" id="2.60.120.260">
    <property type="entry name" value="Galactose-binding domain-like"/>
    <property type="match status" value="1"/>
</dbReference>
<evidence type="ECO:0000313" key="3">
    <source>
        <dbReference type="Proteomes" id="UP001500742"/>
    </source>
</evidence>
<reference evidence="3" key="1">
    <citation type="journal article" date="2019" name="Int. J. Syst. Evol. Microbiol.">
        <title>The Global Catalogue of Microorganisms (GCM) 10K type strain sequencing project: providing services to taxonomists for standard genome sequencing and annotation.</title>
        <authorList>
            <consortium name="The Broad Institute Genomics Platform"/>
            <consortium name="The Broad Institute Genome Sequencing Center for Infectious Disease"/>
            <person name="Wu L."/>
            <person name="Ma J."/>
        </authorList>
    </citation>
    <scope>NUCLEOTIDE SEQUENCE [LARGE SCALE GENOMIC DNA]</scope>
    <source>
        <strain evidence="3">JCM 16601</strain>
    </source>
</reference>
<feature type="domain" description="DUF5000" evidence="1">
    <location>
        <begin position="265"/>
        <end position="402"/>
    </location>
</feature>
<organism evidence="2 3">
    <name type="scientific">Mucilaginibacter dorajii</name>
    <dbReference type="NCBI Taxonomy" id="692994"/>
    <lineage>
        <taxon>Bacteria</taxon>
        <taxon>Pseudomonadati</taxon>
        <taxon>Bacteroidota</taxon>
        <taxon>Sphingobacteriia</taxon>
        <taxon>Sphingobacteriales</taxon>
        <taxon>Sphingobacteriaceae</taxon>
        <taxon>Mucilaginibacter</taxon>
    </lineage>
</organism>
<dbReference type="InterPro" id="IPR003961">
    <property type="entry name" value="FN3_dom"/>
</dbReference>
<evidence type="ECO:0000259" key="1">
    <source>
        <dbReference type="Pfam" id="PF16391"/>
    </source>
</evidence>
<dbReference type="Proteomes" id="UP001500742">
    <property type="component" value="Unassembled WGS sequence"/>
</dbReference>
<keyword evidence="3" id="KW-1185">Reference proteome</keyword>
<dbReference type="InterPro" id="IPR032164">
    <property type="entry name" value="DUF5000"/>
</dbReference>
<dbReference type="Pfam" id="PF16391">
    <property type="entry name" value="DUF5000"/>
    <property type="match status" value="1"/>
</dbReference>
<dbReference type="InterPro" id="IPR036116">
    <property type="entry name" value="FN3_sf"/>
</dbReference>
<name>A0ABP7QWF5_9SPHI</name>
<dbReference type="SUPFAM" id="SSF49265">
    <property type="entry name" value="Fibronectin type III"/>
    <property type="match status" value="1"/>
</dbReference>
<dbReference type="PROSITE" id="PS51257">
    <property type="entry name" value="PROKAR_LIPOPROTEIN"/>
    <property type="match status" value="1"/>
</dbReference>
<sequence length="407" mass="45454">MKKLILILIGCAMLATWYGCQKDNHATDYKNFYNGHEIVYTGAVGLAIVQPGNLEIGLKWKASSDPSIVKYVVYYNNKADSQIVAVSGKTDTIRTVIKGLLEYTYTFTIYSYDAKGNKSIPYEVNNAKVYGPIYQSTLLNRAYNATTPYTVDAKGNVTLNFITPDTINVGTKIKYTNRAGLVVTKVLSADSSSITIPDYKGGTALTYNSGYIPQRTAIDTFYAARYDTFPTILGYAMCDKSLFKKLKLPNDMNPYEGDTDIDRLWDGYTTPQGYPQIFHSDGAHSLPQTLTFDMGKLYNKLTQVEEIGRNCCHNPDDFEVWGIADITNAATTLQPNDAGWKAEAISKGWKLLKEVKRTDDGQAPLKTDLDNVNAPIRYIRIRVIHNSDNEGSYTNMTQVSLFYDVLN</sequence>
<dbReference type="InterPro" id="IPR013783">
    <property type="entry name" value="Ig-like_fold"/>
</dbReference>
<dbReference type="RefSeq" id="WP_259087109.1">
    <property type="nucleotide sequence ID" value="NZ_BAAAZC010000031.1"/>
</dbReference>
<comment type="caution">
    <text evidence="2">The sequence shown here is derived from an EMBL/GenBank/DDBJ whole genome shotgun (WGS) entry which is preliminary data.</text>
</comment>
<gene>
    <name evidence="2" type="ORF">GCM10022210_47820</name>
</gene>
<evidence type="ECO:0000313" key="2">
    <source>
        <dbReference type="EMBL" id="GAA3989113.1"/>
    </source>
</evidence>
<dbReference type="CDD" id="cd00063">
    <property type="entry name" value="FN3"/>
    <property type="match status" value="1"/>
</dbReference>
<accession>A0ABP7QWF5</accession>
<dbReference type="Gene3D" id="2.60.40.10">
    <property type="entry name" value="Immunoglobulins"/>
    <property type="match status" value="1"/>
</dbReference>
<proteinExistence type="predicted"/>
<protein>
    <submittedName>
        <fullName evidence="2">DUF4998 domain-containing protein</fullName>
    </submittedName>
</protein>
<dbReference type="EMBL" id="BAAAZC010000031">
    <property type="protein sequence ID" value="GAA3989113.1"/>
    <property type="molecule type" value="Genomic_DNA"/>
</dbReference>
<dbReference type="Pfam" id="PF16389">
    <property type="entry name" value="DUF4998"/>
    <property type="match status" value="1"/>
</dbReference>